<protein>
    <recommendedName>
        <fullName evidence="4">Por secretion system C-terminal sorting domain-containing protein</fullName>
    </recommendedName>
</protein>
<name>A0A1H6SJI3_9FLAO</name>
<dbReference type="STRING" id="402734.SAMN05660918_1231"/>
<sequence length="376" mass="42541">MSTKSLIIILIFCSKLLFAQTPIDVTEQTIKISGLNEIELYFGFATGDKIIFNFKEVNSKEVKEIEILEYPNNSKFSDYKSTQIDNKIINVTKQGVYVFRFKNTAIGGRIAKIKIQRIPVSNETINFNSTVTWATKQETTYNSYTKDVLVGYDTTYTQKTKKILIKTELKEELICDKTQRVHSTTNDNGNKTSIFFTLPENLTTPYKTTKVISWAYWTGVGNEANIAWKQNSQTISNLAKGVASFYTTPLGALAVGAVTDLMIPKTGEDVFYAISDQINRDLFLTGKQYKIFDQGKGVAGYRKFINESICQGTYFVLLSNDNIMQGIDTTVKVVAIVETNIYNDQQFTETNLSPRYEKKTFSEPVITTIKYPVISK</sequence>
<keyword evidence="3" id="KW-1185">Reference proteome</keyword>
<feature type="signal peptide" evidence="1">
    <location>
        <begin position="1"/>
        <end position="19"/>
    </location>
</feature>
<evidence type="ECO:0000313" key="3">
    <source>
        <dbReference type="Proteomes" id="UP000199702"/>
    </source>
</evidence>
<evidence type="ECO:0000313" key="2">
    <source>
        <dbReference type="EMBL" id="SEI63622.1"/>
    </source>
</evidence>
<reference evidence="3" key="1">
    <citation type="submission" date="2016-10" db="EMBL/GenBank/DDBJ databases">
        <authorList>
            <person name="Varghese N."/>
            <person name="Submissions S."/>
        </authorList>
    </citation>
    <scope>NUCLEOTIDE SEQUENCE [LARGE SCALE GENOMIC DNA]</scope>
    <source>
        <strain evidence="3">DSM 17934</strain>
    </source>
</reference>
<accession>A0A1H6SJI3</accession>
<keyword evidence="1" id="KW-0732">Signal</keyword>
<dbReference type="OrthoDB" id="926208at2"/>
<gene>
    <name evidence="2" type="ORF">SAMN05660918_1231</name>
</gene>
<proteinExistence type="predicted"/>
<dbReference type="AlphaFoldDB" id="A0A1H6SJI3"/>
<dbReference type="RefSeq" id="WP_091309769.1">
    <property type="nucleotide sequence ID" value="NZ_CBCSJU010000002.1"/>
</dbReference>
<evidence type="ECO:0008006" key="4">
    <source>
        <dbReference type="Google" id="ProtNLM"/>
    </source>
</evidence>
<feature type="chain" id="PRO_5011628215" description="Por secretion system C-terminal sorting domain-containing protein" evidence="1">
    <location>
        <begin position="20"/>
        <end position="376"/>
    </location>
</feature>
<evidence type="ECO:0000256" key="1">
    <source>
        <dbReference type="SAM" id="SignalP"/>
    </source>
</evidence>
<dbReference type="EMBL" id="FNYA01000002">
    <property type="protein sequence ID" value="SEI63622.1"/>
    <property type="molecule type" value="Genomic_DNA"/>
</dbReference>
<organism evidence="2 3">
    <name type="scientific">Flavobacterium terrigena</name>
    <dbReference type="NCBI Taxonomy" id="402734"/>
    <lineage>
        <taxon>Bacteria</taxon>
        <taxon>Pseudomonadati</taxon>
        <taxon>Bacteroidota</taxon>
        <taxon>Flavobacteriia</taxon>
        <taxon>Flavobacteriales</taxon>
        <taxon>Flavobacteriaceae</taxon>
        <taxon>Flavobacterium</taxon>
    </lineage>
</organism>
<dbReference type="Proteomes" id="UP000199702">
    <property type="component" value="Unassembled WGS sequence"/>
</dbReference>